<name>A0ABX1SHI8_9PSEU</name>
<comment type="subcellular location">
    <subcellularLocation>
        <location evidence="1 9">Cell membrane</location>
        <topology evidence="1 9">Single-pass membrane protein</topology>
    </subcellularLocation>
</comment>
<dbReference type="HAMAP" id="MF_00236">
    <property type="entry name" value="TatA_E"/>
    <property type="match status" value="1"/>
</dbReference>
<dbReference type="Gene3D" id="1.20.5.3310">
    <property type="match status" value="1"/>
</dbReference>
<evidence type="ECO:0000256" key="7">
    <source>
        <dbReference type="ARBA" id="ARBA00023010"/>
    </source>
</evidence>
<accession>A0ABX1SHI8</accession>
<keyword evidence="2 9" id="KW-0813">Transport</keyword>
<sequence>MGELSAWHWLIVIGVAVLLFGAKRLPDAARSLGRSTRILKAELRADDHKPTETPAASATPETAPAQPTTAPTTVPEPVRDAGAAPTAAPRQPHGDPA</sequence>
<dbReference type="InterPro" id="IPR006312">
    <property type="entry name" value="TatA/E"/>
</dbReference>
<organism evidence="11 12">
    <name type="scientific">Pseudonocardia acidicola</name>
    <dbReference type="NCBI Taxonomy" id="2724939"/>
    <lineage>
        <taxon>Bacteria</taxon>
        <taxon>Bacillati</taxon>
        <taxon>Actinomycetota</taxon>
        <taxon>Actinomycetes</taxon>
        <taxon>Pseudonocardiales</taxon>
        <taxon>Pseudonocardiaceae</taxon>
        <taxon>Pseudonocardia</taxon>
    </lineage>
</organism>
<keyword evidence="6 9" id="KW-1133">Transmembrane helix</keyword>
<dbReference type="RefSeq" id="WP_169384499.1">
    <property type="nucleotide sequence ID" value="NZ_JAAXLA010000071.1"/>
</dbReference>
<dbReference type="PANTHER" id="PTHR42982">
    <property type="entry name" value="SEC-INDEPENDENT PROTEIN TRANSLOCASE PROTEIN TATA"/>
    <property type="match status" value="1"/>
</dbReference>
<dbReference type="PANTHER" id="PTHR42982:SF8">
    <property type="entry name" value="SEC-INDEPENDENT PROTEIN TRANSLOCASE PROTEIN TATA"/>
    <property type="match status" value="1"/>
</dbReference>
<proteinExistence type="inferred from homology"/>
<dbReference type="Pfam" id="PF02416">
    <property type="entry name" value="TatA_B_E"/>
    <property type="match status" value="1"/>
</dbReference>
<evidence type="ECO:0000256" key="4">
    <source>
        <dbReference type="ARBA" id="ARBA00022692"/>
    </source>
</evidence>
<gene>
    <name evidence="9 11" type="primary">tatA</name>
    <name evidence="11" type="ORF">HF526_27580</name>
</gene>
<evidence type="ECO:0000256" key="8">
    <source>
        <dbReference type="ARBA" id="ARBA00023136"/>
    </source>
</evidence>
<keyword evidence="3 9" id="KW-1003">Cell membrane</keyword>
<evidence type="ECO:0000256" key="9">
    <source>
        <dbReference type="HAMAP-Rule" id="MF_00236"/>
    </source>
</evidence>
<feature type="region of interest" description="Disordered" evidence="10">
    <location>
        <begin position="41"/>
        <end position="97"/>
    </location>
</feature>
<evidence type="ECO:0000256" key="3">
    <source>
        <dbReference type="ARBA" id="ARBA00022475"/>
    </source>
</evidence>
<keyword evidence="8 9" id="KW-0472">Membrane</keyword>
<comment type="function">
    <text evidence="9">Part of the twin-arginine translocation (Tat) system that transports large folded proteins containing a characteristic twin-arginine motif in their signal peptide across membranes. TatA could form the protein-conducting channel of the Tat system.</text>
</comment>
<dbReference type="Proteomes" id="UP000820669">
    <property type="component" value="Unassembled WGS sequence"/>
</dbReference>
<reference evidence="11 12" key="1">
    <citation type="submission" date="2020-04" db="EMBL/GenBank/DDBJ databases">
        <authorList>
            <person name="Klaysubun C."/>
            <person name="Duangmal K."/>
            <person name="Lipun K."/>
        </authorList>
    </citation>
    <scope>NUCLEOTIDE SEQUENCE [LARGE SCALE GENOMIC DNA]</scope>
    <source>
        <strain evidence="11 12">K10HN5</strain>
    </source>
</reference>
<evidence type="ECO:0000256" key="1">
    <source>
        <dbReference type="ARBA" id="ARBA00004162"/>
    </source>
</evidence>
<evidence type="ECO:0000256" key="5">
    <source>
        <dbReference type="ARBA" id="ARBA00022927"/>
    </source>
</evidence>
<evidence type="ECO:0000256" key="10">
    <source>
        <dbReference type="SAM" id="MobiDB-lite"/>
    </source>
</evidence>
<keyword evidence="4 9" id="KW-0812">Transmembrane</keyword>
<comment type="similarity">
    <text evidence="9">Belongs to the TatA/E family.</text>
</comment>
<comment type="subunit">
    <text evidence="9">The Tat system comprises two distinct complexes: a TatABC complex, containing multiple copies of TatA, TatB and TatC subunits, and a separate TatA complex, containing only TatA subunits. Substrates initially bind to the TatABC complex, which probably triggers association of the separate TatA complex to form the active translocon.</text>
</comment>
<feature type="transmembrane region" description="Helical" evidence="9">
    <location>
        <begin position="6"/>
        <end position="22"/>
    </location>
</feature>
<dbReference type="NCBIfam" id="TIGR01411">
    <property type="entry name" value="tatAE"/>
    <property type="match status" value="1"/>
</dbReference>
<keyword evidence="12" id="KW-1185">Reference proteome</keyword>
<protein>
    <recommendedName>
        <fullName evidence="9">Sec-independent protein translocase protein TatA</fullName>
    </recommendedName>
</protein>
<keyword evidence="5 9" id="KW-0653">Protein transport</keyword>
<evidence type="ECO:0000256" key="6">
    <source>
        <dbReference type="ARBA" id="ARBA00022989"/>
    </source>
</evidence>
<feature type="compositionally biased region" description="Low complexity" evidence="10">
    <location>
        <begin position="52"/>
        <end position="76"/>
    </location>
</feature>
<dbReference type="InterPro" id="IPR003369">
    <property type="entry name" value="TatA/B/E"/>
</dbReference>
<evidence type="ECO:0000313" key="12">
    <source>
        <dbReference type="Proteomes" id="UP000820669"/>
    </source>
</evidence>
<evidence type="ECO:0000313" key="11">
    <source>
        <dbReference type="EMBL" id="NMI01036.1"/>
    </source>
</evidence>
<dbReference type="EMBL" id="JAAXLA010000071">
    <property type="protein sequence ID" value="NMI01036.1"/>
    <property type="molecule type" value="Genomic_DNA"/>
</dbReference>
<comment type="caution">
    <text evidence="11">The sequence shown here is derived from an EMBL/GenBank/DDBJ whole genome shotgun (WGS) entry which is preliminary data.</text>
</comment>
<dbReference type="NCBIfam" id="NF001854">
    <property type="entry name" value="PRK00575.1"/>
    <property type="match status" value="1"/>
</dbReference>
<evidence type="ECO:0000256" key="2">
    <source>
        <dbReference type="ARBA" id="ARBA00022448"/>
    </source>
</evidence>
<keyword evidence="7 9" id="KW-0811">Translocation</keyword>
<feature type="compositionally biased region" description="Basic and acidic residues" evidence="10">
    <location>
        <begin position="41"/>
        <end position="51"/>
    </location>
</feature>